<organism evidence="2 3">
    <name type="scientific">Caerostris darwini</name>
    <dbReference type="NCBI Taxonomy" id="1538125"/>
    <lineage>
        <taxon>Eukaryota</taxon>
        <taxon>Metazoa</taxon>
        <taxon>Ecdysozoa</taxon>
        <taxon>Arthropoda</taxon>
        <taxon>Chelicerata</taxon>
        <taxon>Arachnida</taxon>
        <taxon>Araneae</taxon>
        <taxon>Araneomorphae</taxon>
        <taxon>Entelegynae</taxon>
        <taxon>Araneoidea</taxon>
        <taxon>Araneidae</taxon>
        <taxon>Caerostris</taxon>
    </lineage>
</organism>
<gene>
    <name evidence="2" type="ORF">CDAR_533441</name>
</gene>
<dbReference type="Proteomes" id="UP001054837">
    <property type="component" value="Unassembled WGS sequence"/>
</dbReference>
<accession>A0AAV4S5B3</accession>
<evidence type="ECO:0000313" key="3">
    <source>
        <dbReference type="Proteomes" id="UP001054837"/>
    </source>
</evidence>
<keyword evidence="3" id="KW-1185">Reference proteome</keyword>
<comment type="caution">
    <text evidence="2">The sequence shown here is derived from an EMBL/GenBank/DDBJ whole genome shotgun (WGS) entry which is preliminary data.</text>
</comment>
<evidence type="ECO:0000256" key="1">
    <source>
        <dbReference type="SAM" id="MobiDB-lite"/>
    </source>
</evidence>
<protein>
    <submittedName>
        <fullName evidence="2">Uncharacterized protein</fullName>
    </submittedName>
</protein>
<feature type="region of interest" description="Disordered" evidence="1">
    <location>
        <begin position="1"/>
        <end position="24"/>
    </location>
</feature>
<evidence type="ECO:0000313" key="2">
    <source>
        <dbReference type="EMBL" id="GIY29383.1"/>
    </source>
</evidence>
<reference evidence="2 3" key="1">
    <citation type="submission" date="2021-06" db="EMBL/GenBank/DDBJ databases">
        <title>Caerostris darwini draft genome.</title>
        <authorList>
            <person name="Kono N."/>
            <person name="Arakawa K."/>
        </authorList>
    </citation>
    <scope>NUCLEOTIDE SEQUENCE [LARGE SCALE GENOMIC DNA]</scope>
</reference>
<dbReference type="AlphaFoldDB" id="A0AAV4S5B3"/>
<proteinExistence type="predicted"/>
<sequence>MNGDVWLEGMGSSGMPGHTSDDQSNKAVEIPRYFYSPPSDPPPVHPFNVHGNVGREPEYVKVWVGGGGEEPRSELSLERGGG</sequence>
<name>A0AAV4S5B3_9ARAC</name>
<dbReference type="EMBL" id="BPLQ01007314">
    <property type="protein sequence ID" value="GIY29383.1"/>
    <property type="molecule type" value="Genomic_DNA"/>
</dbReference>